<feature type="compositionally biased region" description="Polar residues" evidence="1">
    <location>
        <begin position="93"/>
        <end position="103"/>
    </location>
</feature>
<evidence type="ECO:0000256" key="1">
    <source>
        <dbReference type="SAM" id="MobiDB-lite"/>
    </source>
</evidence>
<reference evidence="2 3" key="1">
    <citation type="journal article" date="2024" name="IMA Fungus">
        <title>Apiospora arundinis, a panoply of carbohydrate-active enzymes and secondary metabolites.</title>
        <authorList>
            <person name="Sorensen T."/>
            <person name="Petersen C."/>
            <person name="Muurmann A.T."/>
            <person name="Christiansen J.V."/>
            <person name="Brundto M.L."/>
            <person name="Overgaard C.K."/>
            <person name="Boysen A.T."/>
            <person name="Wollenberg R.D."/>
            <person name="Larsen T.O."/>
            <person name="Sorensen J.L."/>
            <person name="Nielsen K.L."/>
            <person name="Sondergaard T.E."/>
        </authorList>
    </citation>
    <scope>NUCLEOTIDE SEQUENCE [LARGE SCALE GENOMIC DNA]</scope>
    <source>
        <strain evidence="2 3">AAU 773</strain>
    </source>
</reference>
<feature type="region of interest" description="Disordered" evidence="1">
    <location>
        <begin position="15"/>
        <end position="68"/>
    </location>
</feature>
<comment type="caution">
    <text evidence="2">The sequence shown here is derived from an EMBL/GenBank/DDBJ whole genome shotgun (WGS) entry which is preliminary data.</text>
</comment>
<organism evidence="2 3">
    <name type="scientific">Apiospora arundinis</name>
    <dbReference type="NCBI Taxonomy" id="335852"/>
    <lineage>
        <taxon>Eukaryota</taxon>
        <taxon>Fungi</taxon>
        <taxon>Dikarya</taxon>
        <taxon>Ascomycota</taxon>
        <taxon>Pezizomycotina</taxon>
        <taxon>Sordariomycetes</taxon>
        <taxon>Xylariomycetidae</taxon>
        <taxon>Amphisphaeriales</taxon>
        <taxon>Apiosporaceae</taxon>
        <taxon>Apiospora</taxon>
    </lineage>
</organism>
<evidence type="ECO:0000313" key="2">
    <source>
        <dbReference type="EMBL" id="KAK8872469.1"/>
    </source>
</evidence>
<feature type="region of interest" description="Disordered" evidence="1">
    <location>
        <begin position="84"/>
        <end position="111"/>
    </location>
</feature>
<proteinExistence type="predicted"/>
<keyword evidence="3" id="KW-1185">Reference proteome</keyword>
<feature type="compositionally biased region" description="Basic and acidic residues" evidence="1">
    <location>
        <begin position="28"/>
        <end position="42"/>
    </location>
</feature>
<name>A0ABR2J3V3_9PEZI</name>
<dbReference type="Proteomes" id="UP001390339">
    <property type="component" value="Unassembled WGS sequence"/>
</dbReference>
<feature type="compositionally biased region" description="Basic and acidic residues" evidence="1">
    <location>
        <begin position="53"/>
        <end position="62"/>
    </location>
</feature>
<evidence type="ECO:0000313" key="3">
    <source>
        <dbReference type="Proteomes" id="UP001390339"/>
    </source>
</evidence>
<accession>A0ABR2J3V3</accession>
<dbReference type="EMBL" id="JAPCWZ010000003">
    <property type="protein sequence ID" value="KAK8872469.1"/>
    <property type="molecule type" value="Genomic_DNA"/>
</dbReference>
<sequence length="158" mass="17358">MPSLSYIRSVEFPNSIADSHCSVNQSRATRDRATAKQHDRATKPRSSISSPAERQRCQCREDVDGDTEDEYDTGLEYIAAALTGSEAAASTTNATRRPSSPTESEAAARPHRAQLYDERYADRCDECRCFVSTHKIPDHSAMDASLQSAVCQNSRVAA</sequence>
<gene>
    <name evidence="2" type="ORF">PGQ11_002983</name>
</gene>
<protein>
    <submittedName>
        <fullName evidence="2">Uncharacterized protein</fullName>
    </submittedName>
</protein>